<dbReference type="EMBL" id="BGPR01036265">
    <property type="protein sequence ID" value="GBO11399.1"/>
    <property type="molecule type" value="Genomic_DNA"/>
</dbReference>
<evidence type="ECO:0000313" key="2">
    <source>
        <dbReference type="EMBL" id="GBO11399.1"/>
    </source>
</evidence>
<protein>
    <submittedName>
        <fullName evidence="2">NADPH oxidase 5</fullName>
    </submittedName>
</protein>
<dbReference type="Proteomes" id="UP000499080">
    <property type="component" value="Unassembled WGS sequence"/>
</dbReference>
<keyword evidence="3" id="KW-1185">Reference proteome</keyword>
<comment type="caution">
    <text evidence="2">The sequence shown here is derived from an EMBL/GenBank/DDBJ whole genome shotgun (WGS) entry which is preliminary data.</text>
</comment>
<evidence type="ECO:0000313" key="1">
    <source>
        <dbReference type="EMBL" id="GBO11397.1"/>
    </source>
</evidence>
<dbReference type="AlphaFoldDB" id="A0A4Y2UED6"/>
<organism evidence="2 3">
    <name type="scientific">Araneus ventricosus</name>
    <name type="common">Orbweaver spider</name>
    <name type="synonym">Epeira ventricosa</name>
    <dbReference type="NCBI Taxonomy" id="182803"/>
    <lineage>
        <taxon>Eukaryota</taxon>
        <taxon>Metazoa</taxon>
        <taxon>Ecdysozoa</taxon>
        <taxon>Arthropoda</taxon>
        <taxon>Chelicerata</taxon>
        <taxon>Arachnida</taxon>
        <taxon>Araneae</taxon>
        <taxon>Araneomorphae</taxon>
        <taxon>Entelegynae</taxon>
        <taxon>Araneoidea</taxon>
        <taxon>Araneidae</taxon>
        <taxon>Araneus</taxon>
    </lineage>
</organism>
<sequence>MDVIHFNSDTLILGLFLKTSNSNV</sequence>
<gene>
    <name evidence="2" type="primary">NOX5_5</name>
    <name evidence="1" type="synonym">NOX5_3</name>
    <name evidence="1" type="ORF">AVEN_153216-2_1</name>
    <name evidence="2" type="ORF">AVEN_155839-2_1</name>
</gene>
<feature type="non-terminal residue" evidence="2">
    <location>
        <position position="24"/>
    </location>
</feature>
<name>A0A4Y2UED6_ARAVE</name>
<reference evidence="2 3" key="1">
    <citation type="journal article" date="2019" name="Sci. Rep.">
        <title>Orb-weaving spider Araneus ventricosus genome elucidates the spidroin gene catalogue.</title>
        <authorList>
            <person name="Kono N."/>
            <person name="Nakamura H."/>
            <person name="Ohtoshi R."/>
            <person name="Moran D.A.P."/>
            <person name="Shinohara A."/>
            <person name="Yoshida Y."/>
            <person name="Fujiwara M."/>
            <person name="Mori M."/>
            <person name="Tomita M."/>
            <person name="Arakawa K."/>
        </authorList>
    </citation>
    <scope>NUCLEOTIDE SEQUENCE [LARGE SCALE GENOMIC DNA]</scope>
</reference>
<dbReference type="EMBL" id="BGPR01036264">
    <property type="protein sequence ID" value="GBO11397.1"/>
    <property type="molecule type" value="Genomic_DNA"/>
</dbReference>
<evidence type="ECO:0000313" key="3">
    <source>
        <dbReference type="Proteomes" id="UP000499080"/>
    </source>
</evidence>
<accession>A0A4Y2UED6</accession>
<proteinExistence type="predicted"/>